<dbReference type="InterPro" id="IPR003812">
    <property type="entry name" value="Fido"/>
</dbReference>
<dbReference type="Pfam" id="PF02661">
    <property type="entry name" value="Fic"/>
    <property type="match status" value="1"/>
</dbReference>
<sequence length="330" mass="38668">MRKELSPPFKITNEILSLVYEIGELVGKISAEKEFEKNLTLRRENRIKTIYSSLAIEQNTLTLEQVTDVINGKRVLAPPKDIKEVQNAYEIYERLDELNENSVKDLLLAHKIMTSELIKESGRFRSKNAGVYQGDKLIHMGTLPEYIPELINNLFLWLKNSKEHPLIKAAVFHYEFEFIHPFQDGNGRIGRLWHSLILSKWKKFFAWLPIESLVQKYQKEYYIAINNSNRDGESTEFILFMLKIIKETLIELIEIQKVTDKMTDKMTDKNRERIKLVIKYLSQNNSINNKEAQNLLDISESAAKRFLNKLVKENILEAVGEYKARKYIKK</sequence>
<reference evidence="6" key="1">
    <citation type="submission" date="2015-09" db="EMBL/GenBank/DDBJ databases">
        <authorList>
            <person name="Kook J.-K."/>
            <person name="Park S.-N."/>
            <person name="Lim Y.K."/>
            <person name="Jo E."/>
        </authorList>
    </citation>
    <scope>NUCLEOTIDE SEQUENCE [LARGE SCALE GENOMIC DNA]</scope>
    <source>
        <strain evidence="6">KCOM 1279</strain>
    </source>
</reference>
<dbReference type="AlphaFoldDB" id="A0A0M4RFB0"/>
<evidence type="ECO:0000256" key="1">
    <source>
        <dbReference type="PIRSR" id="PIRSR640198-1"/>
    </source>
</evidence>
<dbReference type="EMBL" id="CP012713">
    <property type="protein sequence ID" value="ALF17861.1"/>
    <property type="molecule type" value="Genomic_DNA"/>
</dbReference>
<dbReference type="PANTHER" id="PTHR13504:SF38">
    <property type="entry name" value="FIDO DOMAIN-CONTAINING PROTEIN"/>
    <property type="match status" value="1"/>
</dbReference>
<feature type="binding site" evidence="2">
    <location>
        <position position="229"/>
    </location>
    <ligand>
        <name>ATP</name>
        <dbReference type="ChEBI" id="CHEBI:30616"/>
    </ligand>
</feature>
<accession>A0A0M4RFB0</accession>
<feature type="binding site" evidence="2">
    <location>
        <begin position="184"/>
        <end position="191"/>
    </location>
    <ligand>
        <name>ATP</name>
        <dbReference type="ChEBI" id="CHEBI:30616"/>
    </ligand>
</feature>
<evidence type="ECO:0000313" key="6">
    <source>
        <dbReference type="Proteomes" id="UP000063147"/>
    </source>
</evidence>
<feature type="active site" evidence="1">
    <location>
        <position position="180"/>
    </location>
</feature>
<keyword evidence="2" id="KW-0547">Nucleotide-binding</keyword>
<dbReference type="InterPro" id="IPR036597">
    <property type="entry name" value="Fido-like_dom_sf"/>
</dbReference>
<dbReference type="Gene3D" id="1.10.3290.10">
    <property type="entry name" value="Fido-like domain"/>
    <property type="match status" value="1"/>
</dbReference>
<dbReference type="RefSeq" id="WP_060676215.1">
    <property type="nucleotide sequence ID" value="NZ_CP012713.1"/>
</dbReference>
<dbReference type="Proteomes" id="UP000063147">
    <property type="component" value="Chromosome"/>
</dbReference>
<proteinExistence type="predicted"/>
<dbReference type="OrthoDB" id="9813719at2"/>
<dbReference type="InterPro" id="IPR036388">
    <property type="entry name" value="WH-like_DNA-bd_sf"/>
</dbReference>
<dbReference type="InterPro" id="IPR040198">
    <property type="entry name" value="Fido_containing"/>
</dbReference>
<organism evidence="5 6">
    <name type="scientific">Fusobacterium animalis</name>
    <dbReference type="NCBI Taxonomy" id="76859"/>
    <lineage>
        <taxon>Bacteria</taxon>
        <taxon>Fusobacteriati</taxon>
        <taxon>Fusobacteriota</taxon>
        <taxon>Fusobacteriia</taxon>
        <taxon>Fusobacteriales</taxon>
        <taxon>Fusobacteriaceae</taxon>
        <taxon>Fusobacterium</taxon>
    </lineage>
</organism>
<feature type="domain" description="Fido" evidence="4">
    <location>
        <begin position="101"/>
        <end position="243"/>
    </location>
</feature>
<keyword evidence="2" id="KW-0067">ATP-binding</keyword>
<dbReference type="PROSITE" id="PS51459">
    <property type="entry name" value="FIDO"/>
    <property type="match status" value="1"/>
</dbReference>
<dbReference type="SUPFAM" id="SSF140931">
    <property type="entry name" value="Fic-like"/>
    <property type="match status" value="1"/>
</dbReference>
<dbReference type="Gene3D" id="1.10.10.10">
    <property type="entry name" value="Winged helix-like DNA-binding domain superfamily/Winged helix DNA-binding domain"/>
    <property type="match status" value="1"/>
</dbReference>
<evidence type="ECO:0000256" key="2">
    <source>
        <dbReference type="PIRSR" id="PIRSR640198-2"/>
    </source>
</evidence>
<gene>
    <name evidence="5" type="ORF">RN98_06615</name>
</gene>
<feature type="binding site" evidence="2">
    <location>
        <begin position="221"/>
        <end position="222"/>
    </location>
    <ligand>
        <name>ATP</name>
        <dbReference type="ChEBI" id="CHEBI:30616"/>
    </ligand>
</feature>
<name>A0A0M4RFB0_9FUSO</name>
<feature type="site" description="Important for autoinhibition of adenylyltransferase activity" evidence="3">
    <location>
        <position position="57"/>
    </location>
</feature>
<dbReference type="GO" id="GO:0005524">
    <property type="term" value="F:ATP binding"/>
    <property type="evidence" value="ECO:0007669"/>
    <property type="project" value="UniProtKB-KW"/>
</dbReference>
<evidence type="ECO:0000256" key="3">
    <source>
        <dbReference type="PIRSR" id="PIRSR640198-3"/>
    </source>
</evidence>
<dbReference type="PATRIC" id="fig|76859.3.peg.1327"/>
<evidence type="ECO:0000259" key="4">
    <source>
        <dbReference type="PROSITE" id="PS51459"/>
    </source>
</evidence>
<evidence type="ECO:0000313" key="5">
    <source>
        <dbReference type="EMBL" id="ALF17861.1"/>
    </source>
</evidence>
<dbReference type="PANTHER" id="PTHR13504">
    <property type="entry name" value="FIDO DOMAIN-CONTAINING PROTEIN DDB_G0283145"/>
    <property type="match status" value="1"/>
</dbReference>
<protein>
    <submittedName>
        <fullName evidence="5">Cell filamentation protein Fic</fullName>
    </submittedName>
</protein>